<evidence type="ECO:0000256" key="3">
    <source>
        <dbReference type="ARBA" id="ARBA00023186"/>
    </source>
</evidence>
<evidence type="ECO:0000313" key="4">
    <source>
        <dbReference type="EMBL" id="KAG7375356.1"/>
    </source>
</evidence>
<dbReference type="PANTHER" id="PTHR11353">
    <property type="entry name" value="CHAPERONIN"/>
    <property type="match status" value="1"/>
</dbReference>
<comment type="caution">
    <text evidence="4">The sequence shown here is derived from an EMBL/GenBank/DDBJ whole genome shotgun (WGS) entry which is preliminary data.</text>
</comment>
<dbReference type="GO" id="GO:0005524">
    <property type="term" value="F:ATP binding"/>
    <property type="evidence" value="ECO:0007669"/>
    <property type="project" value="UniProtKB-KW"/>
</dbReference>
<keyword evidence="3" id="KW-0143">Chaperone</keyword>
<dbReference type="OrthoDB" id="496at2759"/>
<dbReference type="AlphaFoldDB" id="A0A8T1V375"/>
<dbReference type="InterPro" id="IPR002423">
    <property type="entry name" value="Cpn60/GroEL/TCP-1"/>
</dbReference>
<gene>
    <name evidence="4" type="primary">TCP1_1</name>
    <name evidence="4" type="ORF">PHYPSEUDO_001684</name>
</gene>
<dbReference type="EMBL" id="JAGDFM010001251">
    <property type="protein sequence ID" value="KAG7375356.1"/>
    <property type="molecule type" value="Genomic_DNA"/>
</dbReference>
<dbReference type="Pfam" id="PF00118">
    <property type="entry name" value="Cpn60_TCP1"/>
    <property type="match status" value="1"/>
</dbReference>
<accession>A0A8T1V375</accession>
<keyword evidence="1" id="KW-0547">Nucleotide-binding</keyword>
<evidence type="ECO:0000313" key="5">
    <source>
        <dbReference type="Proteomes" id="UP000694044"/>
    </source>
</evidence>
<dbReference type="InterPro" id="IPR017998">
    <property type="entry name" value="Chaperone_TCP-1"/>
</dbReference>
<name>A0A8T1V375_9STRA</name>
<evidence type="ECO:0000256" key="2">
    <source>
        <dbReference type="ARBA" id="ARBA00022840"/>
    </source>
</evidence>
<proteinExistence type="predicted"/>
<keyword evidence="5" id="KW-1185">Reference proteome</keyword>
<organism evidence="4 5">
    <name type="scientific">Phytophthora pseudosyringae</name>
    <dbReference type="NCBI Taxonomy" id="221518"/>
    <lineage>
        <taxon>Eukaryota</taxon>
        <taxon>Sar</taxon>
        <taxon>Stramenopiles</taxon>
        <taxon>Oomycota</taxon>
        <taxon>Peronosporomycetes</taxon>
        <taxon>Peronosporales</taxon>
        <taxon>Peronosporaceae</taxon>
        <taxon>Phytophthora</taxon>
    </lineage>
</organism>
<evidence type="ECO:0000256" key="1">
    <source>
        <dbReference type="ARBA" id="ARBA00022741"/>
    </source>
</evidence>
<dbReference type="Proteomes" id="UP000694044">
    <property type="component" value="Unassembled WGS sequence"/>
</dbReference>
<reference evidence="4" key="1">
    <citation type="submission" date="2021-02" db="EMBL/GenBank/DDBJ databases">
        <authorList>
            <person name="Palmer J.M."/>
        </authorList>
    </citation>
    <scope>NUCLEOTIDE SEQUENCE</scope>
    <source>
        <strain evidence="4">SCRP734</strain>
    </source>
</reference>
<keyword evidence="2" id="KW-0067">ATP-binding</keyword>
<protein>
    <submittedName>
        <fullName evidence="4">Alpha subunit of chaperonin-containing T-complex</fullName>
    </submittedName>
</protein>
<sequence length="203" mass="22364">MAMKPQSMIPRAQILGDRRHRFGVRFVSHIAEAHQDLAQHFGREITCFDRHLLLIDRTNSTFYLILHGLRSHASDVLDYVVACHLRDDLRSRTLGKDVREQNVTAAVAIADIVKSSLGHVGIDKKLVDHIGEVTISNDGATILKNLEVEQTAGKLLLELTGLQAHGVGEGTTSDVIVASELLKRINELVKDNLHPTSSAITGR</sequence>
<dbReference type="GO" id="GO:0140662">
    <property type="term" value="F:ATP-dependent protein folding chaperone"/>
    <property type="evidence" value="ECO:0007669"/>
    <property type="project" value="InterPro"/>
</dbReference>